<dbReference type="RefSeq" id="WP_368636550.1">
    <property type="nucleotide sequence ID" value="NZ_JBFRHK010000005.1"/>
</dbReference>
<feature type="domain" description="Knr4/Smi1-like" evidence="1">
    <location>
        <begin position="25"/>
        <end position="141"/>
    </location>
</feature>
<comment type="caution">
    <text evidence="2">The sequence shown here is derived from an EMBL/GenBank/DDBJ whole genome shotgun (WGS) entry which is preliminary data.</text>
</comment>
<organism evidence="2 3">
    <name type="scientific">Lysinibacillus xylanilyticus</name>
    <dbReference type="NCBI Taxonomy" id="582475"/>
    <lineage>
        <taxon>Bacteria</taxon>
        <taxon>Bacillati</taxon>
        <taxon>Bacillota</taxon>
        <taxon>Bacilli</taxon>
        <taxon>Bacillales</taxon>
        <taxon>Bacillaceae</taxon>
        <taxon>Lysinibacillus</taxon>
    </lineage>
</organism>
<dbReference type="Pfam" id="PF14567">
    <property type="entry name" value="SUKH_5"/>
    <property type="match status" value="1"/>
</dbReference>
<dbReference type="InterPro" id="IPR018958">
    <property type="entry name" value="Knr4/Smi1-like_dom"/>
</dbReference>
<gene>
    <name evidence="2" type="ORF">AB1300_11110</name>
</gene>
<evidence type="ECO:0000313" key="3">
    <source>
        <dbReference type="Proteomes" id="UP001558534"/>
    </source>
</evidence>
<reference evidence="2 3" key="1">
    <citation type="submission" date="2024-07" db="EMBL/GenBank/DDBJ databases">
        <title>Characterization of a bacterium isolated from hydrolysated instant sea cucumber by whole-genome sequencing and metabolomics.</title>
        <authorList>
            <person name="Luo X."/>
            <person name="Zhang Z."/>
            <person name="Zheng Z."/>
            <person name="Zhang W."/>
            <person name="Ming T."/>
            <person name="Jiao L."/>
            <person name="Su X."/>
            <person name="Kong F."/>
            <person name="Xu J."/>
        </authorList>
    </citation>
    <scope>NUCLEOTIDE SEQUENCE [LARGE SCALE GENOMIC DNA]</scope>
    <source>
        <strain evidence="2 3">XL-2024</strain>
    </source>
</reference>
<evidence type="ECO:0000259" key="1">
    <source>
        <dbReference type="SMART" id="SM00860"/>
    </source>
</evidence>
<proteinExistence type="predicted"/>
<dbReference type="SMART" id="SM00860">
    <property type="entry name" value="SMI1_KNR4"/>
    <property type="match status" value="1"/>
</dbReference>
<evidence type="ECO:0000313" key="2">
    <source>
        <dbReference type="EMBL" id="MEX3745684.1"/>
    </source>
</evidence>
<name>A0ABV3VXP9_9BACI</name>
<sequence length="151" mass="17085">MDASLIRRIESFLNKSEFEGLKGEPATDEDILNAEQVLNVKFNEEYIQFIKLFGGACAGFAIHAFKNGSSLGKATVVELTHRFRKGGEDMIPQELKEAYVISDDGSGNPVLMNKEGKIFIFWHDSWEVELLHNSLQEMLLEYFPQSGGYYV</sequence>
<dbReference type="Proteomes" id="UP001558534">
    <property type="component" value="Unassembled WGS sequence"/>
</dbReference>
<dbReference type="Gene3D" id="3.40.1580.10">
    <property type="entry name" value="SMI1/KNR4-like"/>
    <property type="match status" value="1"/>
</dbReference>
<dbReference type="EMBL" id="JBFRHK010000005">
    <property type="protein sequence ID" value="MEX3745684.1"/>
    <property type="molecule type" value="Genomic_DNA"/>
</dbReference>
<dbReference type="SUPFAM" id="SSF160631">
    <property type="entry name" value="SMI1/KNR4-like"/>
    <property type="match status" value="1"/>
</dbReference>
<keyword evidence="3" id="KW-1185">Reference proteome</keyword>
<accession>A0ABV3VXP9</accession>
<dbReference type="InterPro" id="IPR037883">
    <property type="entry name" value="Knr4/Smi1-like_sf"/>
</dbReference>
<protein>
    <submittedName>
        <fullName evidence="2">SMI1/KNR4 family protein</fullName>
    </submittedName>
</protein>